<proteinExistence type="predicted"/>
<feature type="region of interest" description="Disordered" evidence="1">
    <location>
        <begin position="239"/>
        <end position="278"/>
    </location>
</feature>
<reference evidence="2" key="1">
    <citation type="journal article" date="2013" name="Genetics">
        <title>The draft genome and transcriptome of Panagrellus redivivus are shaped by the harsh demands of a free-living lifestyle.</title>
        <authorList>
            <person name="Srinivasan J."/>
            <person name="Dillman A.R."/>
            <person name="Macchietto M.G."/>
            <person name="Heikkinen L."/>
            <person name="Lakso M."/>
            <person name="Fracchia K.M."/>
            <person name="Antoshechkin I."/>
            <person name="Mortazavi A."/>
            <person name="Wong G."/>
            <person name="Sternberg P.W."/>
        </authorList>
    </citation>
    <scope>NUCLEOTIDE SEQUENCE [LARGE SCALE GENOMIC DNA]</scope>
    <source>
        <strain evidence="2">MT8872</strain>
    </source>
</reference>
<dbReference type="PANTHER" id="PTHR21523:SF37">
    <property type="entry name" value="MLT-TEN (MLT-10) RELATED"/>
    <property type="match status" value="1"/>
</dbReference>
<evidence type="ECO:0000256" key="1">
    <source>
        <dbReference type="SAM" id="MobiDB-lite"/>
    </source>
</evidence>
<dbReference type="AlphaFoldDB" id="A0A7E4VAM9"/>
<reference evidence="3" key="2">
    <citation type="submission" date="2020-10" db="UniProtKB">
        <authorList>
            <consortium name="WormBaseParasite"/>
        </authorList>
    </citation>
    <scope>IDENTIFICATION</scope>
</reference>
<dbReference type="Pfam" id="PF04870">
    <property type="entry name" value="Moulting_cycle"/>
    <property type="match status" value="1"/>
</dbReference>
<name>A0A7E4VAM9_PANRE</name>
<dbReference type="WBParaSite" id="Pan_g18690.t1">
    <property type="protein sequence ID" value="Pan_g18690.t1"/>
    <property type="gene ID" value="Pan_g18690"/>
</dbReference>
<evidence type="ECO:0000313" key="3">
    <source>
        <dbReference type="WBParaSite" id="Pan_g18690.t1"/>
    </source>
</evidence>
<feature type="compositionally biased region" description="Acidic residues" evidence="1">
    <location>
        <begin position="239"/>
        <end position="254"/>
    </location>
</feature>
<protein>
    <submittedName>
        <fullName evidence="3">Ku_PK_bind domain-containing protein</fullName>
    </submittedName>
</protein>
<organism evidence="2 3">
    <name type="scientific">Panagrellus redivivus</name>
    <name type="common">Microworm</name>
    <dbReference type="NCBI Taxonomy" id="6233"/>
    <lineage>
        <taxon>Eukaryota</taxon>
        <taxon>Metazoa</taxon>
        <taxon>Ecdysozoa</taxon>
        <taxon>Nematoda</taxon>
        <taxon>Chromadorea</taxon>
        <taxon>Rhabditida</taxon>
        <taxon>Tylenchina</taxon>
        <taxon>Panagrolaimomorpha</taxon>
        <taxon>Panagrolaimoidea</taxon>
        <taxon>Panagrolaimidae</taxon>
        <taxon>Panagrellus</taxon>
    </lineage>
</organism>
<dbReference type="Proteomes" id="UP000492821">
    <property type="component" value="Unassembled WGS sequence"/>
</dbReference>
<evidence type="ECO:0000313" key="2">
    <source>
        <dbReference type="Proteomes" id="UP000492821"/>
    </source>
</evidence>
<accession>A0A7E4VAM9</accession>
<sequence length="657" mass="73286">MAAVATTKLRSVSKTVAQNHEKCAKQADDIVKHAKCVARLLDVPVTMPSDMNMDAKMVTERIKATKMAETIDVTGASPRVQRFKGAKTIQYHDPSRPTTPAASGIERIGAFDVLSRKKREIIRRSDYVLPNSHDSMLFDKLAQSLLNLVLQVRADGSLKTLEADDDGKTAQNVTIFDKIAKNLLKNVITVDETAILRGLASDDTFNGDQPLSEVPETVLFDKVAHNLLQHVLTARAEASDEVEDADDFDSDLPDGQETSKRTKRFTRKNSEGYSVPDPHHGTSLFGTIAKNLLKDVLHFKNKTTAVPWQAMVAEAQETAALKKKIKQKARQHSEDMLPYEKLAYKGQDDRAMFEDIIDTMEDGTAEDRSKMIQKLKTIRKDPTGKMLDLLREGLKLGAAMSGKNASEFDEKQLNVMSPRFLSVSEKDTEDDDDINMLSPSIFSLHDNGKGLEKELSLPHLLKGFAGADQQAWLDLIFEASGVDESIKEAKNALTAQEFQITRKKRYQETMVDENGEPLFFTKESAKEKLGDETVQNYEVVEELIKTYSKEQQRDMNETGYTMMTADQLQLIYGEDSPHNNSMMIELYSNRTKESLNEQLISEIRALAKLNGTARHKRAIILSPVLFGSFIGVPEAVSQPLILSPLLFTSIPLGSSFP</sequence>
<dbReference type="PANTHER" id="PTHR21523">
    <property type="match status" value="1"/>
</dbReference>
<dbReference type="InterPro" id="IPR006954">
    <property type="entry name" value="Mlt-10-like"/>
</dbReference>
<keyword evidence="2" id="KW-1185">Reference proteome</keyword>